<dbReference type="AlphaFoldDB" id="Q1N626"/>
<dbReference type="Proteomes" id="UP000004263">
    <property type="component" value="Unassembled WGS sequence"/>
</dbReference>
<accession>Q1N626</accession>
<dbReference type="EMBL" id="AAQH01000001">
    <property type="protein sequence ID" value="EAT13766.1"/>
    <property type="molecule type" value="Genomic_DNA"/>
</dbReference>
<evidence type="ECO:0000313" key="3">
    <source>
        <dbReference type="Proteomes" id="UP000004263"/>
    </source>
</evidence>
<proteinExistence type="predicted"/>
<evidence type="ECO:0000256" key="1">
    <source>
        <dbReference type="SAM" id="Phobius"/>
    </source>
</evidence>
<comment type="caution">
    <text evidence="2">The sequence shown here is derived from an EMBL/GenBank/DDBJ whole genome shotgun (WGS) entry which is preliminary data.</text>
</comment>
<sequence>MDFTWLITGLMSDTDTQSEVTVLILVFIFIVGISVLKLLNALNVPYVLEPKTWQVLARFF</sequence>
<dbReference type="HOGENOM" id="CLU_2931988_0_0_6"/>
<organism evidence="2 3">
    <name type="scientific">Bermanella marisrubri</name>
    <dbReference type="NCBI Taxonomy" id="207949"/>
    <lineage>
        <taxon>Bacteria</taxon>
        <taxon>Pseudomonadati</taxon>
        <taxon>Pseudomonadota</taxon>
        <taxon>Gammaproteobacteria</taxon>
        <taxon>Oceanospirillales</taxon>
        <taxon>Oceanospirillaceae</taxon>
        <taxon>Bermanella</taxon>
    </lineage>
</organism>
<keyword evidence="1" id="KW-0472">Membrane</keyword>
<keyword evidence="1" id="KW-1133">Transmembrane helix</keyword>
<protein>
    <submittedName>
        <fullName evidence="2">Uncharacterized protein</fullName>
    </submittedName>
</protein>
<keyword evidence="1" id="KW-0812">Transmembrane</keyword>
<name>Q1N626_9GAMM</name>
<evidence type="ECO:0000313" key="2">
    <source>
        <dbReference type="EMBL" id="EAT13766.1"/>
    </source>
</evidence>
<gene>
    <name evidence="2" type="ORF">RED65_10249</name>
</gene>
<feature type="transmembrane region" description="Helical" evidence="1">
    <location>
        <begin position="20"/>
        <end position="39"/>
    </location>
</feature>
<reference evidence="2 3" key="1">
    <citation type="submission" date="2006-03" db="EMBL/GenBank/DDBJ databases">
        <authorList>
            <person name="Pinhassi J."/>
            <person name="Pedros-Alio C."/>
            <person name="Ferriera S."/>
            <person name="Johnson J."/>
            <person name="Kravitz S."/>
            <person name="Halpern A."/>
            <person name="Remington K."/>
            <person name="Beeson K."/>
            <person name="Tran B."/>
            <person name="Rogers Y.-H."/>
            <person name="Friedman R."/>
            <person name="Venter J.C."/>
        </authorList>
    </citation>
    <scope>NUCLEOTIDE SEQUENCE [LARGE SCALE GENOMIC DNA]</scope>
    <source>
        <strain evidence="2 3">RED65</strain>
    </source>
</reference>
<keyword evidence="3" id="KW-1185">Reference proteome</keyword>